<name>A0A2N3L1B1_9PROT</name>
<dbReference type="GO" id="GO:0003677">
    <property type="term" value="F:DNA binding"/>
    <property type="evidence" value="ECO:0007669"/>
    <property type="project" value="InterPro"/>
</dbReference>
<dbReference type="EMBL" id="NXGX01000011">
    <property type="protein sequence ID" value="PKR56591.1"/>
    <property type="molecule type" value="Genomic_DNA"/>
</dbReference>
<dbReference type="Proteomes" id="UP000233332">
    <property type="component" value="Unassembled WGS sequence"/>
</dbReference>
<evidence type="ECO:0000313" key="3">
    <source>
        <dbReference type="Proteomes" id="UP000233332"/>
    </source>
</evidence>
<proteinExistence type="predicted"/>
<gene>
    <name evidence="2" type="ORF">COO92_20395</name>
</gene>
<keyword evidence="3" id="KW-1185">Reference proteome</keyword>
<dbReference type="InterPro" id="IPR001387">
    <property type="entry name" value="Cro/C1-type_HTH"/>
</dbReference>
<dbReference type="Gene3D" id="1.10.260.40">
    <property type="entry name" value="lambda repressor-like DNA-binding domains"/>
    <property type="match status" value="1"/>
</dbReference>
<dbReference type="SMART" id="SM00530">
    <property type="entry name" value="HTH_XRE"/>
    <property type="match status" value="1"/>
</dbReference>
<accession>A0A2N3L1B1</accession>
<feature type="domain" description="HTH cro/C1-type" evidence="1">
    <location>
        <begin position="14"/>
        <end position="68"/>
    </location>
</feature>
<evidence type="ECO:0000313" key="2">
    <source>
        <dbReference type="EMBL" id="PKR56591.1"/>
    </source>
</evidence>
<sequence>MSWQSDYVTFHRRIHEQRKSLGISQPKAAEIIGVSERTYRTFETGGGDLEAAKVFKLANHLGIKIIISDGVIADGVD</sequence>
<protein>
    <submittedName>
        <fullName evidence="2">Transcriptional regulator</fullName>
    </submittedName>
</protein>
<organism evidence="2 3">
    <name type="scientific">Thalassospira lohafexi</name>
    <dbReference type="NCBI Taxonomy" id="744227"/>
    <lineage>
        <taxon>Bacteria</taxon>
        <taxon>Pseudomonadati</taxon>
        <taxon>Pseudomonadota</taxon>
        <taxon>Alphaproteobacteria</taxon>
        <taxon>Rhodospirillales</taxon>
        <taxon>Thalassospiraceae</taxon>
        <taxon>Thalassospira</taxon>
    </lineage>
</organism>
<dbReference type="InterPro" id="IPR010982">
    <property type="entry name" value="Lambda_DNA-bd_dom_sf"/>
</dbReference>
<reference evidence="2 3" key="1">
    <citation type="submission" date="2017-09" db="EMBL/GenBank/DDBJ databases">
        <title>Biodiversity and function of Thalassospira species in the particle-attached aromatic-hydrocarbon-degrading consortia from the surface seawater of the China South Sea.</title>
        <authorList>
            <person name="Dong C."/>
            <person name="Lai Q."/>
            <person name="Shao Z."/>
        </authorList>
    </citation>
    <scope>NUCLEOTIDE SEQUENCE [LARGE SCALE GENOMIC DNA]</scope>
    <source>
        <strain evidence="2 3">139Z-12</strain>
    </source>
</reference>
<dbReference type="SUPFAM" id="SSF47413">
    <property type="entry name" value="lambda repressor-like DNA-binding domains"/>
    <property type="match status" value="1"/>
</dbReference>
<dbReference type="CDD" id="cd00093">
    <property type="entry name" value="HTH_XRE"/>
    <property type="match status" value="1"/>
</dbReference>
<dbReference type="PROSITE" id="PS50943">
    <property type="entry name" value="HTH_CROC1"/>
    <property type="match status" value="1"/>
</dbReference>
<evidence type="ECO:0000259" key="1">
    <source>
        <dbReference type="PROSITE" id="PS50943"/>
    </source>
</evidence>
<dbReference type="RefSeq" id="WP_101304785.1">
    <property type="nucleotide sequence ID" value="NZ_NXGX01000011.1"/>
</dbReference>
<comment type="caution">
    <text evidence="2">The sequence shown here is derived from an EMBL/GenBank/DDBJ whole genome shotgun (WGS) entry which is preliminary data.</text>
</comment>
<dbReference type="AlphaFoldDB" id="A0A2N3L1B1"/>
<dbReference type="Pfam" id="PF01381">
    <property type="entry name" value="HTH_3"/>
    <property type="match status" value="1"/>
</dbReference>